<name>A0A8T2V880_CERRI</name>
<dbReference type="InterPro" id="IPR019734">
    <property type="entry name" value="TPR_rpt"/>
</dbReference>
<dbReference type="OMA" id="MSDQEGW"/>
<feature type="repeat" description="TPR" evidence="3">
    <location>
        <begin position="98"/>
        <end position="131"/>
    </location>
</feature>
<comment type="caution">
    <text evidence="6">The sequence shown here is derived from an EMBL/GenBank/DDBJ whole genome shotgun (WGS) entry which is preliminary data.</text>
</comment>
<dbReference type="FunFam" id="1.25.40.10:FF:000326">
    <property type="entry name" value="ER membrane protein complex subunit 2"/>
    <property type="match status" value="1"/>
</dbReference>
<dbReference type="PROSITE" id="PS50005">
    <property type="entry name" value="TPR"/>
    <property type="match status" value="2"/>
</dbReference>
<dbReference type="Pfam" id="PF22890">
    <property type="entry name" value="TPR_EMC2"/>
    <property type="match status" value="1"/>
</dbReference>
<comment type="subcellular location">
    <subcellularLocation>
        <location evidence="4">Endoplasmic reticulum membrane</location>
        <topology evidence="4">Peripheral membrane protein</topology>
        <orientation evidence="4">Cytoplasmic side</orientation>
    </subcellularLocation>
</comment>
<keyword evidence="2 3" id="KW-0802">TPR repeat</keyword>
<dbReference type="PANTHER" id="PTHR12760">
    <property type="entry name" value="TETRATRICOPEPTIDE REPEAT PROTEIN"/>
    <property type="match status" value="1"/>
</dbReference>
<dbReference type="AlphaFoldDB" id="A0A8T2V880"/>
<dbReference type="OrthoDB" id="124397at2759"/>
<accession>A0A8T2V880</accession>
<evidence type="ECO:0000256" key="2">
    <source>
        <dbReference type="ARBA" id="ARBA00022803"/>
    </source>
</evidence>
<evidence type="ECO:0000256" key="1">
    <source>
        <dbReference type="ARBA" id="ARBA00022737"/>
    </source>
</evidence>
<evidence type="ECO:0000256" key="3">
    <source>
        <dbReference type="PROSITE-ProRule" id="PRU00339"/>
    </source>
</evidence>
<reference evidence="6" key="1">
    <citation type="submission" date="2021-08" db="EMBL/GenBank/DDBJ databases">
        <title>WGS assembly of Ceratopteris richardii.</title>
        <authorList>
            <person name="Marchant D.B."/>
            <person name="Chen G."/>
            <person name="Jenkins J."/>
            <person name="Shu S."/>
            <person name="Leebens-Mack J."/>
            <person name="Grimwood J."/>
            <person name="Schmutz J."/>
            <person name="Soltis P."/>
            <person name="Soltis D."/>
            <person name="Chen Z.-H."/>
        </authorList>
    </citation>
    <scope>NUCLEOTIDE SEQUENCE</scope>
    <source>
        <strain evidence="6">Whitten #5841</strain>
        <tissue evidence="6">Leaf</tissue>
    </source>
</reference>
<dbReference type="InterPro" id="IPR011990">
    <property type="entry name" value="TPR-like_helical_dom_sf"/>
</dbReference>
<organism evidence="6 7">
    <name type="scientific">Ceratopteris richardii</name>
    <name type="common">Triangle waterfern</name>
    <dbReference type="NCBI Taxonomy" id="49495"/>
    <lineage>
        <taxon>Eukaryota</taxon>
        <taxon>Viridiplantae</taxon>
        <taxon>Streptophyta</taxon>
        <taxon>Embryophyta</taxon>
        <taxon>Tracheophyta</taxon>
        <taxon>Polypodiopsida</taxon>
        <taxon>Polypodiidae</taxon>
        <taxon>Polypodiales</taxon>
        <taxon>Pteridineae</taxon>
        <taxon>Pteridaceae</taxon>
        <taxon>Parkerioideae</taxon>
        <taxon>Ceratopteris</taxon>
    </lineage>
</organism>
<dbReference type="GO" id="GO:0072546">
    <property type="term" value="C:EMC complex"/>
    <property type="evidence" value="ECO:0007669"/>
    <property type="project" value="UniProtKB-UniRule"/>
</dbReference>
<dbReference type="SMART" id="SM00028">
    <property type="entry name" value="TPR"/>
    <property type="match status" value="2"/>
</dbReference>
<comment type="similarity">
    <text evidence="4">Belongs to the EMC2 family.</text>
</comment>
<evidence type="ECO:0000259" key="5">
    <source>
        <dbReference type="Pfam" id="PF22890"/>
    </source>
</evidence>
<dbReference type="InterPro" id="IPR055217">
    <property type="entry name" value="TPR_EMC2"/>
</dbReference>
<feature type="domain" description="EMC2 TPR-like" evidence="5">
    <location>
        <begin position="98"/>
        <end position="210"/>
    </location>
</feature>
<comment type="subunit">
    <text evidence="4">Component of the ER membrane protein complex (EMC).</text>
</comment>
<dbReference type="InterPro" id="IPR039856">
    <property type="entry name" value="EMC2-like"/>
</dbReference>
<comment type="function">
    <text evidence="4">Part of the endoplasmic reticulum membrane protein complex (EMC) that enables the energy-independent insertion into endoplasmic reticulum membranes of newly synthesized membrane proteins.</text>
</comment>
<proteinExistence type="inferred from homology"/>
<evidence type="ECO:0000256" key="4">
    <source>
        <dbReference type="RuleBase" id="RU367091"/>
    </source>
</evidence>
<sequence length="298" mass="33704">MESAATRSHFEKLESKVDEGVGNVIEWLALVRRFKLRRSEKVTTHGCALLRDSSLRRKLGSEVWTVYEQVAIAAMDCQCLDVSKMCIEVLIAKFPNSARVGRLEGMLYEAKGQWQQAETKYQTLLELQPSDAFAYKRKVAIAKAQGNLGAAIEALKQYLDTFMADQEAWRELAEIYIALQKYSQAAFCYEELILMETANATWHLMYAEVQYTLGGLENLRIARKYYASAIKLSAGKNLRSLYGLCMCSAVLSQTKGRAKDEEGTELQSLASSVIMKKYKEKCPNKARLVTSFLEKQKL</sequence>
<keyword evidence="4" id="KW-0472">Membrane</keyword>
<dbReference type="SUPFAM" id="SSF48452">
    <property type="entry name" value="TPR-like"/>
    <property type="match status" value="1"/>
</dbReference>
<keyword evidence="7" id="KW-1185">Reference proteome</keyword>
<dbReference type="Proteomes" id="UP000825935">
    <property type="component" value="Chromosome 3"/>
</dbReference>
<gene>
    <name evidence="6" type="ORF">KP509_03G076300</name>
</gene>
<dbReference type="Gene3D" id="1.25.40.10">
    <property type="entry name" value="Tetratricopeptide repeat domain"/>
    <property type="match status" value="1"/>
</dbReference>
<keyword evidence="4" id="KW-0256">Endoplasmic reticulum</keyword>
<feature type="repeat" description="TPR" evidence="3">
    <location>
        <begin position="166"/>
        <end position="199"/>
    </location>
</feature>
<keyword evidence="1" id="KW-0677">Repeat</keyword>
<protein>
    <recommendedName>
        <fullName evidence="4">ER membrane protein complex subunit 2</fullName>
    </recommendedName>
</protein>
<evidence type="ECO:0000313" key="6">
    <source>
        <dbReference type="EMBL" id="KAH7442196.1"/>
    </source>
</evidence>
<evidence type="ECO:0000313" key="7">
    <source>
        <dbReference type="Proteomes" id="UP000825935"/>
    </source>
</evidence>
<dbReference type="EMBL" id="CM035408">
    <property type="protein sequence ID" value="KAH7442196.1"/>
    <property type="molecule type" value="Genomic_DNA"/>
</dbReference>